<feature type="compositionally biased region" description="Low complexity" evidence="1">
    <location>
        <begin position="20"/>
        <end position="31"/>
    </location>
</feature>
<dbReference type="Pfam" id="PF06089">
    <property type="entry name" value="Asparaginase_II"/>
    <property type="match status" value="1"/>
</dbReference>
<dbReference type="EMBL" id="JADIXZ010000004">
    <property type="protein sequence ID" value="MBK6301385.1"/>
    <property type="molecule type" value="Genomic_DNA"/>
</dbReference>
<organism evidence="3 5">
    <name type="scientific">Candidatus Phosphoribacter hodrii</name>
    <dbReference type="NCBI Taxonomy" id="2953743"/>
    <lineage>
        <taxon>Bacteria</taxon>
        <taxon>Bacillati</taxon>
        <taxon>Actinomycetota</taxon>
        <taxon>Actinomycetes</taxon>
        <taxon>Micrococcales</taxon>
        <taxon>Dermatophilaceae</taxon>
        <taxon>Candidatus Phosphoribacter</taxon>
    </lineage>
</organism>
<evidence type="ECO:0000313" key="3">
    <source>
        <dbReference type="EMBL" id="MBK7272086.1"/>
    </source>
</evidence>
<dbReference type="PANTHER" id="PTHR42110:SF1">
    <property type="entry name" value="L-ASPARAGINASE, PUTATIVE (AFU_ORTHOLOGUE AFUA_3G11890)-RELATED"/>
    <property type="match status" value="1"/>
</dbReference>
<protein>
    <submittedName>
        <fullName evidence="3">Asparaginase</fullName>
    </submittedName>
</protein>
<dbReference type="PANTHER" id="PTHR42110">
    <property type="entry name" value="L-ASPARAGINASE, PUTATIVE (AFU_ORTHOLOGUE AFUA_3G11890)-RELATED"/>
    <property type="match status" value="1"/>
</dbReference>
<sequence>MPSRRLRVRGAPASGTLARVSNPSSHAAAHPVSPALTQGPVLAHVVRCGVVESVHRGSAVVTSADGSIEQAWGDPTGLIFPRSASKPIQAAAMVAAGLDIAPHQLALVAASHSGEAFHLAAALEILHGAGLDETHLLNTPDYPVDEQARDEWIRAGHPKTSLAQNCSGKHSGMLATTAANGWDLATYLDPEHPLQQAITAAVARLSGTAVGAIAVDGCGAPLHGIPLTGLAHAFGRIAAAPAGSPEARVADAIRAHPEYLGGTRRGVTTLIRETPADQRLIAKDGAESVYAVGLGDGRGVAVKIADGHMRAKPVVLAAILRRIGVGSEAGYAALEDAPVLGHGQPVGSIVAVGI</sequence>
<evidence type="ECO:0000313" key="5">
    <source>
        <dbReference type="Proteomes" id="UP000726105"/>
    </source>
</evidence>
<evidence type="ECO:0000313" key="4">
    <source>
        <dbReference type="Proteomes" id="UP000718281"/>
    </source>
</evidence>
<dbReference type="Proteomes" id="UP000726105">
    <property type="component" value="Unassembled WGS sequence"/>
</dbReference>
<dbReference type="InterPro" id="IPR010349">
    <property type="entry name" value="Asparaginase_II"/>
</dbReference>
<proteinExistence type="predicted"/>
<dbReference type="EMBL" id="JADJIB010000001">
    <property type="protein sequence ID" value="MBK7272086.1"/>
    <property type="molecule type" value="Genomic_DNA"/>
</dbReference>
<comment type="caution">
    <text evidence="3">The sequence shown here is derived from an EMBL/GenBank/DDBJ whole genome shotgun (WGS) entry which is preliminary data.</text>
</comment>
<reference evidence="4 5" key="1">
    <citation type="submission" date="2020-10" db="EMBL/GenBank/DDBJ databases">
        <title>Connecting structure to function with the recovery of over 1000 high-quality activated sludge metagenome-assembled genomes encoding full-length rRNA genes using long-read sequencing.</title>
        <authorList>
            <person name="Singleton C.M."/>
            <person name="Petriglieri F."/>
            <person name="Kristensen J.M."/>
            <person name="Kirkegaard R.H."/>
            <person name="Michaelsen T.Y."/>
            <person name="Andersen M.H."/>
            <person name="Karst S.M."/>
            <person name="Dueholm M.S."/>
            <person name="Nielsen P.H."/>
            <person name="Albertsen M."/>
        </authorList>
    </citation>
    <scope>NUCLEOTIDE SEQUENCE [LARGE SCALE GENOMIC DNA]</scope>
    <source>
        <strain evidence="2">AalE_18-Q3-R2-46_BAT3C.188</strain>
        <strain evidence="3">Ega_18-Q3-R5-49_MAXAC.001</strain>
    </source>
</reference>
<dbReference type="Proteomes" id="UP000718281">
    <property type="component" value="Unassembled WGS sequence"/>
</dbReference>
<feature type="region of interest" description="Disordered" evidence="1">
    <location>
        <begin position="1"/>
        <end position="31"/>
    </location>
</feature>
<gene>
    <name evidence="2" type="ORF">IPF40_10165</name>
    <name evidence="3" type="ORF">IPI13_02625</name>
</gene>
<evidence type="ECO:0000313" key="2">
    <source>
        <dbReference type="EMBL" id="MBK6301385.1"/>
    </source>
</evidence>
<name>A0A935IJ17_9MICO</name>
<dbReference type="AlphaFoldDB" id="A0A935IJ17"/>
<accession>A0A935IJ17</accession>
<evidence type="ECO:0000256" key="1">
    <source>
        <dbReference type="SAM" id="MobiDB-lite"/>
    </source>
</evidence>